<organism evidence="1 2">
    <name type="scientific">Balnearium lithotrophicum</name>
    <dbReference type="NCBI Taxonomy" id="223788"/>
    <lineage>
        <taxon>Bacteria</taxon>
        <taxon>Pseudomonadati</taxon>
        <taxon>Aquificota</taxon>
        <taxon>Aquificia</taxon>
        <taxon>Desulfurobacteriales</taxon>
        <taxon>Desulfurobacteriaceae</taxon>
        <taxon>Balnearium</taxon>
    </lineage>
</organism>
<dbReference type="Pfam" id="PF09719">
    <property type="entry name" value="C_GCAxxG_C_C"/>
    <property type="match status" value="1"/>
</dbReference>
<dbReference type="RefSeq" id="WP_142933776.1">
    <property type="nucleotide sequence ID" value="NZ_FXTM01000002.1"/>
</dbReference>
<dbReference type="OrthoDB" id="14020at2"/>
<dbReference type="EMBL" id="FXTM01000002">
    <property type="protein sequence ID" value="SMO37906.1"/>
    <property type="molecule type" value="Genomic_DNA"/>
</dbReference>
<evidence type="ECO:0000313" key="2">
    <source>
        <dbReference type="Proteomes" id="UP000317315"/>
    </source>
</evidence>
<dbReference type="SUPFAM" id="SSF48695">
    <property type="entry name" value="Multiheme cytochromes"/>
    <property type="match status" value="1"/>
</dbReference>
<name>A0A521ASX8_9BACT</name>
<accession>A0A521ASX8</accession>
<evidence type="ECO:0000313" key="1">
    <source>
        <dbReference type="EMBL" id="SMO37906.1"/>
    </source>
</evidence>
<dbReference type="AlphaFoldDB" id="A0A521ASX8"/>
<reference evidence="1 2" key="1">
    <citation type="submission" date="2017-05" db="EMBL/GenBank/DDBJ databases">
        <authorList>
            <person name="Varghese N."/>
            <person name="Submissions S."/>
        </authorList>
    </citation>
    <scope>NUCLEOTIDE SEQUENCE [LARGE SCALE GENOMIC DNA]</scope>
    <source>
        <strain evidence="1 2">DSM 16304</strain>
    </source>
</reference>
<keyword evidence="2" id="KW-1185">Reference proteome</keyword>
<proteinExistence type="predicted"/>
<protein>
    <submittedName>
        <fullName evidence="1">Redox-active protein (C_GCAxxG_C_C)</fullName>
    </submittedName>
</protein>
<dbReference type="InterPro" id="IPR010181">
    <property type="entry name" value="CGCAxxGCC_motif"/>
</dbReference>
<dbReference type="InterPro" id="IPR036280">
    <property type="entry name" value="Multihaem_cyt_sf"/>
</dbReference>
<gene>
    <name evidence="1" type="ORF">SAMN06269117_102113</name>
</gene>
<sequence length="185" mass="21039">MEFSKISENLEFIQSKLGTFQIEVPSEERIGELAYSYYWDYNCEYAVITAFNEEAQFPITYSEIRMLTEKLPHKWGVVCGALTGAFFLFSATLTLELSVQAAKELIDFHNRTPLPIFKGKRFKDLPKVAVGSILCRDSILNWSRKAGVPPRSLERAERCAAITADVAMKTVQLIKKYSSEPVEVR</sequence>
<dbReference type="Proteomes" id="UP000317315">
    <property type="component" value="Unassembled WGS sequence"/>
</dbReference>